<reference evidence="1" key="1">
    <citation type="submission" date="2019-08" db="EMBL/GenBank/DDBJ databases">
        <title>The improved chromosome-level genome for the pearl oyster Pinctada fucata martensii using PacBio sequencing and Hi-C.</title>
        <authorList>
            <person name="Zheng Z."/>
        </authorList>
    </citation>
    <scope>NUCLEOTIDE SEQUENCE</scope>
    <source>
        <strain evidence="1">ZZ-2019</strain>
        <tissue evidence="1">Adductor muscle</tissue>
    </source>
</reference>
<protein>
    <recommendedName>
        <fullName evidence="3">DZIP3-like HEPN domain-containing protein</fullName>
    </recommendedName>
</protein>
<dbReference type="EMBL" id="VSWD01000013">
    <property type="protein sequence ID" value="KAK3084601.1"/>
    <property type="molecule type" value="Genomic_DNA"/>
</dbReference>
<name>A0AA88XGC9_PINIB</name>
<dbReference type="AlphaFoldDB" id="A0AA88XGC9"/>
<proteinExistence type="predicted"/>
<accession>A0AA88XGC9</accession>
<sequence length="236" mass="27173">MNLNLDEARYGKTFLLLFKVCAFTLRRVIDNHHGRHGYTSLQDFLDKNKHNLYHILKRCCCCGFIQSSVTPMNWPQWNLLFIKNSSSCRTGYAVNCPYQVNCPCQYNAKPGITSDVMDITLCCLVIKNICSRHGGINMLHIETIREIRNDLIHANSPCLDLHTFNGYWKDVKTALSGLANHVPSAVYKDALNMIQELETRVMDAYELGEIRKVIVDQNRIEKAEEVCTIFFIRMSF</sequence>
<organism evidence="1 2">
    <name type="scientific">Pinctada imbricata</name>
    <name type="common">Atlantic pearl-oyster</name>
    <name type="synonym">Pinctada martensii</name>
    <dbReference type="NCBI Taxonomy" id="66713"/>
    <lineage>
        <taxon>Eukaryota</taxon>
        <taxon>Metazoa</taxon>
        <taxon>Spiralia</taxon>
        <taxon>Lophotrochozoa</taxon>
        <taxon>Mollusca</taxon>
        <taxon>Bivalvia</taxon>
        <taxon>Autobranchia</taxon>
        <taxon>Pteriomorphia</taxon>
        <taxon>Pterioida</taxon>
        <taxon>Pterioidea</taxon>
        <taxon>Pteriidae</taxon>
        <taxon>Pinctada</taxon>
    </lineage>
</organism>
<gene>
    <name evidence="1" type="ORF">FSP39_016113</name>
</gene>
<comment type="caution">
    <text evidence="1">The sequence shown here is derived from an EMBL/GenBank/DDBJ whole genome shotgun (WGS) entry which is preliminary data.</text>
</comment>
<evidence type="ECO:0000313" key="1">
    <source>
        <dbReference type="EMBL" id="KAK3084601.1"/>
    </source>
</evidence>
<dbReference type="Proteomes" id="UP001186944">
    <property type="component" value="Unassembled WGS sequence"/>
</dbReference>
<evidence type="ECO:0008006" key="3">
    <source>
        <dbReference type="Google" id="ProtNLM"/>
    </source>
</evidence>
<evidence type="ECO:0000313" key="2">
    <source>
        <dbReference type="Proteomes" id="UP001186944"/>
    </source>
</evidence>
<keyword evidence="2" id="KW-1185">Reference proteome</keyword>